<dbReference type="PROSITE" id="PS51725">
    <property type="entry name" value="ABM"/>
    <property type="match status" value="1"/>
</dbReference>
<dbReference type="InterPro" id="IPR011008">
    <property type="entry name" value="Dimeric_a/b-barrel"/>
</dbReference>
<evidence type="ECO:0000313" key="3">
    <source>
        <dbReference type="Proteomes" id="UP000799750"/>
    </source>
</evidence>
<sequence>MASTTPTLTMLLTVTIDPSNTAAFLSALKPIYNSISSTPECTFVQLLQSPAQPGVFKIVETWNATMEWLQTVQLKKPYYAELAEKVQPLYTKPQEIEVWEGMPGGEWVGVSKEFYFP</sequence>
<dbReference type="EMBL" id="MU004185">
    <property type="protein sequence ID" value="KAF2498539.1"/>
    <property type="molecule type" value="Genomic_DNA"/>
</dbReference>
<dbReference type="Pfam" id="PF03992">
    <property type="entry name" value="ABM"/>
    <property type="match status" value="1"/>
</dbReference>
<evidence type="ECO:0000313" key="2">
    <source>
        <dbReference type="EMBL" id="KAF2498539.1"/>
    </source>
</evidence>
<dbReference type="InterPro" id="IPR007138">
    <property type="entry name" value="ABM_dom"/>
</dbReference>
<dbReference type="Proteomes" id="UP000799750">
    <property type="component" value="Unassembled WGS sequence"/>
</dbReference>
<feature type="domain" description="ABM" evidence="1">
    <location>
        <begin position="8"/>
        <end position="98"/>
    </location>
</feature>
<accession>A0A6A6R1X4</accession>
<dbReference type="Gene3D" id="3.30.70.100">
    <property type="match status" value="1"/>
</dbReference>
<dbReference type="OrthoDB" id="4126315at2759"/>
<proteinExistence type="predicted"/>
<name>A0A6A6R1X4_9PEZI</name>
<keyword evidence="3" id="KW-1185">Reference proteome</keyword>
<dbReference type="AlphaFoldDB" id="A0A6A6R1X4"/>
<protein>
    <recommendedName>
        <fullName evidence="1">ABM domain-containing protein</fullName>
    </recommendedName>
</protein>
<organism evidence="2 3">
    <name type="scientific">Lophium mytilinum</name>
    <dbReference type="NCBI Taxonomy" id="390894"/>
    <lineage>
        <taxon>Eukaryota</taxon>
        <taxon>Fungi</taxon>
        <taxon>Dikarya</taxon>
        <taxon>Ascomycota</taxon>
        <taxon>Pezizomycotina</taxon>
        <taxon>Dothideomycetes</taxon>
        <taxon>Pleosporomycetidae</taxon>
        <taxon>Mytilinidiales</taxon>
        <taxon>Mytilinidiaceae</taxon>
        <taxon>Lophium</taxon>
    </lineage>
</organism>
<evidence type="ECO:0000259" key="1">
    <source>
        <dbReference type="PROSITE" id="PS51725"/>
    </source>
</evidence>
<dbReference type="SUPFAM" id="SSF54909">
    <property type="entry name" value="Dimeric alpha+beta barrel"/>
    <property type="match status" value="1"/>
</dbReference>
<reference evidence="2" key="1">
    <citation type="journal article" date="2020" name="Stud. Mycol.">
        <title>101 Dothideomycetes genomes: a test case for predicting lifestyles and emergence of pathogens.</title>
        <authorList>
            <person name="Haridas S."/>
            <person name="Albert R."/>
            <person name="Binder M."/>
            <person name="Bloem J."/>
            <person name="Labutti K."/>
            <person name="Salamov A."/>
            <person name="Andreopoulos B."/>
            <person name="Baker S."/>
            <person name="Barry K."/>
            <person name="Bills G."/>
            <person name="Bluhm B."/>
            <person name="Cannon C."/>
            <person name="Castanera R."/>
            <person name="Culley D."/>
            <person name="Daum C."/>
            <person name="Ezra D."/>
            <person name="Gonzalez J."/>
            <person name="Henrissat B."/>
            <person name="Kuo A."/>
            <person name="Liang C."/>
            <person name="Lipzen A."/>
            <person name="Lutzoni F."/>
            <person name="Magnuson J."/>
            <person name="Mondo S."/>
            <person name="Nolan M."/>
            <person name="Ohm R."/>
            <person name="Pangilinan J."/>
            <person name="Park H.-J."/>
            <person name="Ramirez L."/>
            <person name="Alfaro M."/>
            <person name="Sun H."/>
            <person name="Tritt A."/>
            <person name="Yoshinaga Y."/>
            <person name="Zwiers L.-H."/>
            <person name="Turgeon B."/>
            <person name="Goodwin S."/>
            <person name="Spatafora J."/>
            <person name="Crous P."/>
            <person name="Grigoriev I."/>
        </authorList>
    </citation>
    <scope>NUCLEOTIDE SEQUENCE</scope>
    <source>
        <strain evidence="2">CBS 269.34</strain>
    </source>
</reference>
<gene>
    <name evidence="2" type="ORF">BU16DRAFT_579646</name>
</gene>